<gene>
    <name evidence="1" type="ORF">BV22DRAFT_854592</name>
</gene>
<dbReference type="EMBL" id="MU266649">
    <property type="protein sequence ID" value="KAH7919559.1"/>
    <property type="molecule type" value="Genomic_DNA"/>
</dbReference>
<sequence length="194" mass="21335">MTHYDLEPDTSTFGLPPRNHDHGRDSDPKSLPPVCGNTGPKFANRMTKLRSRSTVDRSYLSHYVNYYTIAHESTTLDVSPGTCYHCSAGPILVDARRLSSGCDVLRGVTIQMSTRSLTLSNGECMPVIGIGSYAGFRPAERKKATAWLLTALQAGYRHIDTASLHGKRCGQGHQVVWHSAGQTIRDFETPLAPY</sequence>
<evidence type="ECO:0000313" key="1">
    <source>
        <dbReference type="EMBL" id="KAH7919559.1"/>
    </source>
</evidence>
<name>A0ACB8B208_9AGAM</name>
<proteinExistence type="predicted"/>
<evidence type="ECO:0000313" key="2">
    <source>
        <dbReference type="Proteomes" id="UP000790709"/>
    </source>
</evidence>
<comment type="caution">
    <text evidence="1">The sequence shown here is derived from an EMBL/GenBank/DDBJ whole genome shotgun (WGS) entry which is preliminary data.</text>
</comment>
<protein>
    <submittedName>
        <fullName evidence="1">Uncharacterized protein</fullName>
    </submittedName>
</protein>
<organism evidence="1 2">
    <name type="scientific">Leucogyrophana mollusca</name>
    <dbReference type="NCBI Taxonomy" id="85980"/>
    <lineage>
        <taxon>Eukaryota</taxon>
        <taxon>Fungi</taxon>
        <taxon>Dikarya</taxon>
        <taxon>Basidiomycota</taxon>
        <taxon>Agaricomycotina</taxon>
        <taxon>Agaricomycetes</taxon>
        <taxon>Agaricomycetidae</taxon>
        <taxon>Boletales</taxon>
        <taxon>Boletales incertae sedis</taxon>
        <taxon>Leucogyrophana</taxon>
    </lineage>
</organism>
<keyword evidence="2" id="KW-1185">Reference proteome</keyword>
<accession>A0ACB8B208</accession>
<reference evidence="1" key="1">
    <citation type="journal article" date="2021" name="New Phytol.">
        <title>Evolutionary innovations through gain and loss of genes in the ectomycorrhizal Boletales.</title>
        <authorList>
            <person name="Wu G."/>
            <person name="Miyauchi S."/>
            <person name="Morin E."/>
            <person name="Kuo A."/>
            <person name="Drula E."/>
            <person name="Varga T."/>
            <person name="Kohler A."/>
            <person name="Feng B."/>
            <person name="Cao Y."/>
            <person name="Lipzen A."/>
            <person name="Daum C."/>
            <person name="Hundley H."/>
            <person name="Pangilinan J."/>
            <person name="Johnson J."/>
            <person name="Barry K."/>
            <person name="LaButti K."/>
            <person name="Ng V."/>
            <person name="Ahrendt S."/>
            <person name="Min B."/>
            <person name="Choi I.G."/>
            <person name="Park H."/>
            <person name="Plett J.M."/>
            <person name="Magnuson J."/>
            <person name="Spatafora J.W."/>
            <person name="Nagy L.G."/>
            <person name="Henrissat B."/>
            <person name="Grigoriev I.V."/>
            <person name="Yang Z.L."/>
            <person name="Xu J."/>
            <person name="Martin F.M."/>
        </authorList>
    </citation>
    <scope>NUCLEOTIDE SEQUENCE</scope>
    <source>
        <strain evidence="1">KUC20120723A-06</strain>
    </source>
</reference>
<dbReference type="Proteomes" id="UP000790709">
    <property type="component" value="Unassembled WGS sequence"/>
</dbReference>